<sequence>MSEYLIQLNLQHFADEKTEKATPKKRQEAREKGQVARSNEINTALVLLFSFLILKFFGPFMANNVLTIFQTNLSEYVLWEANTDNLKVITIDMLYTSFLVVLPVMLVAMVAGVSANLIQVGFMVTTDPLKMKLEKINPISGLKRMFSVRSLVELFKSILKIAIISSVAFLSVYFQKETLFHLNRLELIEIIGFTADLAIDIGWRVALVLLILSIPDFVYQKYEHEKSIRMSKKDIKDEYKKSEGDPKIKGKRKEIQRKMAIQRMMSNVPKADVIITNPTHFSIAIQYNPDEMIAPIMIAKGTDHLALRIREIATEYDIPLVENKPLAQTLYKTLEVGDAVPESLFQAVAEVLAYVYKLKGKV</sequence>
<keyword evidence="9 12" id="KW-1133">Transmembrane helix</keyword>
<dbReference type="GO" id="GO:0044780">
    <property type="term" value="P:bacterial-type flagellum assembly"/>
    <property type="evidence" value="ECO:0007669"/>
    <property type="project" value="InterPro"/>
</dbReference>
<dbReference type="AlphaFoldDB" id="A0A1E5L6R8"/>
<proteinExistence type="inferred from homology"/>
<keyword evidence="14" id="KW-1185">Reference proteome</keyword>
<evidence type="ECO:0000256" key="6">
    <source>
        <dbReference type="ARBA" id="ARBA00022692"/>
    </source>
</evidence>
<evidence type="ECO:0000256" key="10">
    <source>
        <dbReference type="ARBA" id="ARBA00023136"/>
    </source>
</evidence>
<evidence type="ECO:0000313" key="14">
    <source>
        <dbReference type="Proteomes" id="UP000095255"/>
    </source>
</evidence>
<keyword evidence="8 12" id="KW-0653">Protein transport</keyword>
<dbReference type="EMBL" id="MJAT01000012">
    <property type="protein sequence ID" value="OEH85835.1"/>
    <property type="molecule type" value="Genomic_DNA"/>
</dbReference>
<name>A0A1E5L6R8_9FIRM</name>
<comment type="caution">
    <text evidence="12">Lacks conserved residue(s) required for the propagation of feature annotation.</text>
</comment>
<evidence type="ECO:0000256" key="11">
    <source>
        <dbReference type="ARBA" id="ARBA00023225"/>
    </source>
</evidence>
<dbReference type="Gene3D" id="6.10.250.2080">
    <property type="match status" value="1"/>
</dbReference>
<comment type="subcellular location">
    <subcellularLocation>
        <location evidence="1">Cell membrane</location>
        <topology evidence="1">Multi-pass membrane protein</topology>
    </subcellularLocation>
</comment>
<feature type="transmembrane region" description="Helical" evidence="12">
    <location>
        <begin position="154"/>
        <end position="174"/>
    </location>
</feature>
<evidence type="ECO:0000256" key="3">
    <source>
        <dbReference type="ARBA" id="ARBA00021622"/>
    </source>
</evidence>
<keyword evidence="13" id="KW-0969">Cilium</keyword>
<dbReference type="OrthoDB" id="9807950at2"/>
<organism evidence="13 14">
    <name type="scientific">Desulfuribacillus stibiiarsenatis</name>
    <dbReference type="NCBI Taxonomy" id="1390249"/>
    <lineage>
        <taxon>Bacteria</taxon>
        <taxon>Bacillati</taxon>
        <taxon>Bacillota</taxon>
        <taxon>Desulfuribacillia</taxon>
        <taxon>Desulfuribacillales</taxon>
        <taxon>Desulfuribacillaceae</taxon>
        <taxon>Desulfuribacillus</taxon>
    </lineage>
</organism>
<evidence type="ECO:0000256" key="4">
    <source>
        <dbReference type="ARBA" id="ARBA00022448"/>
    </source>
</evidence>
<evidence type="ECO:0000256" key="8">
    <source>
        <dbReference type="ARBA" id="ARBA00022927"/>
    </source>
</evidence>
<keyword evidence="10 12" id="KW-0472">Membrane</keyword>
<keyword evidence="11 12" id="KW-1006">Bacterial flagellum protein export</keyword>
<dbReference type="InterPro" id="IPR006136">
    <property type="entry name" value="FlhB"/>
</dbReference>
<comment type="similarity">
    <text evidence="2 12">Belongs to the type III secretion exporter family.</text>
</comment>
<accession>A0A1E5L6R8</accession>
<protein>
    <recommendedName>
        <fullName evidence="3 12">Flagellar biosynthetic protein FlhB</fullName>
    </recommendedName>
</protein>
<dbReference type="GO" id="GO:0009306">
    <property type="term" value="P:protein secretion"/>
    <property type="evidence" value="ECO:0007669"/>
    <property type="project" value="InterPro"/>
</dbReference>
<evidence type="ECO:0000256" key="5">
    <source>
        <dbReference type="ARBA" id="ARBA00022475"/>
    </source>
</evidence>
<evidence type="ECO:0000313" key="13">
    <source>
        <dbReference type="EMBL" id="OEH85835.1"/>
    </source>
</evidence>
<gene>
    <name evidence="12" type="primary">flhB</name>
    <name evidence="13" type="ORF">BHU72_03380</name>
</gene>
<keyword evidence="4 12" id="KW-0813">Transport</keyword>
<dbReference type="RefSeq" id="WP_069701918.1">
    <property type="nucleotide sequence ID" value="NZ_MJAT01000012.1"/>
</dbReference>
<dbReference type="GO" id="GO:0005886">
    <property type="term" value="C:plasma membrane"/>
    <property type="evidence" value="ECO:0007669"/>
    <property type="project" value="UniProtKB-SubCell"/>
</dbReference>
<dbReference type="FunFam" id="3.40.1690.10:FF:000001">
    <property type="entry name" value="Flagellar biosynthetic protein FlhB"/>
    <property type="match status" value="1"/>
</dbReference>
<dbReference type="STRING" id="1390249.BHU72_03380"/>
<comment type="caution">
    <text evidence="13">The sequence shown here is derived from an EMBL/GenBank/DDBJ whole genome shotgun (WGS) entry which is preliminary data.</text>
</comment>
<feature type="transmembrane region" description="Helical" evidence="12">
    <location>
        <begin position="41"/>
        <end position="62"/>
    </location>
</feature>
<keyword evidence="13" id="KW-0966">Cell projection</keyword>
<evidence type="ECO:0000256" key="12">
    <source>
        <dbReference type="RuleBase" id="RU364091"/>
    </source>
</evidence>
<evidence type="ECO:0000256" key="7">
    <source>
        <dbReference type="ARBA" id="ARBA00022795"/>
    </source>
</evidence>
<dbReference type="InterPro" id="IPR006135">
    <property type="entry name" value="T3SS_substrate_exporter"/>
</dbReference>
<dbReference type="SUPFAM" id="SSF160544">
    <property type="entry name" value="EscU C-terminal domain-like"/>
    <property type="match status" value="1"/>
</dbReference>
<dbReference type="NCBIfam" id="TIGR00328">
    <property type="entry name" value="flhB"/>
    <property type="match status" value="1"/>
</dbReference>
<feature type="transmembrane region" description="Helical" evidence="12">
    <location>
        <begin position="94"/>
        <end position="122"/>
    </location>
</feature>
<keyword evidence="6 12" id="KW-0812">Transmembrane</keyword>
<dbReference type="Gene3D" id="3.40.1690.10">
    <property type="entry name" value="secretion proteins EscU"/>
    <property type="match status" value="1"/>
</dbReference>
<dbReference type="Pfam" id="PF01312">
    <property type="entry name" value="Bac_export_2"/>
    <property type="match status" value="1"/>
</dbReference>
<dbReference type="Proteomes" id="UP000095255">
    <property type="component" value="Unassembled WGS sequence"/>
</dbReference>
<comment type="function">
    <text evidence="12">Required for formation of the rod structure in the basal body of the flagellar apparatus. Together with FliI and FliH, may constitute the export apparatus of flagellin.</text>
</comment>
<keyword evidence="13" id="KW-0282">Flagellum</keyword>
<reference evidence="13 14" key="1">
    <citation type="submission" date="2016-09" db="EMBL/GenBank/DDBJ databases">
        <title>Desulfuribacillus arsenicus sp. nov., an obligately anaerobic, dissimilatory arsenic- and antimonate-reducing bacterium isolated from anoxic sediments.</title>
        <authorList>
            <person name="Abin C.A."/>
            <person name="Hollibaugh J.T."/>
        </authorList>
    </citation>
    <scope>NUCLEOTIDE SEQUENCE [LARGE SCALE GENOMIC DNA]</scope>
    <source>
        <strain evidence="13 14">MLFW-2</strain>
    </source>
</reference>
<keyword evidence="7 12" id="KW-1005">Bacterial flagellum biogenesis</keyword>
<keyword evidence="5 12" id="KW-1003">Cell membrane</keyword>
<dbReference type="PRINTS" id="PR00950">
    <property type="entry name" value="TYPE3IMSPROT"/>
</dbReference>
<evidence type="ECO:0000256" key="2">
    <source>
        <dbReference type="ARBA" id="ARBA00010690"/>
    </source>
</evidence>
<dbReference type="PANTHER" id="PTHR30531">
    <property type="entry name" value="FLAGELLAR BIOSYNTHETIC PROTEIN FLHB"/>
    <property type="match status" value="1"/>
</dbReference>
<evidence type="ECO:0000256" key="9">
    <source>
        <dbReference type="ARBA" id="ARBA00022989"/>
    </source>
</evidence>
<dbReference type="PANTHER" id="PTHR30531:SF12">
    <property type="entry name" value="FLAGELLAR BIOSYNTHETIC PROTEIN FLHB"/>
    <property type="match status" value="1"/>
</dbReference>
<evidence type="ECO:0000256" key="1">
    <source>
        <dbReference type="ARBA" id="ARBA00004651"/>
    </source>
</evidence>
<dbReference type="InterPro" id="IPR029025">
    <property type="entry name" value="T3SS_substrate_exporter_C"/>
</dbReference>